<evidence type="ECO:0000313" key="1">
    <source>
        <dbReference type="EMBL" id="MPN00590.1"/>
    </source>
</evidence>
<gene>
    <name evidence="1" type="ORF">SDC9_147786</name>
</gene>
<dbReference type="EMBL" id="VSSQ01046624">
    <property type="protein sequence ID" value="MPN00590.1"/>
    <property type="molecule type" value="Genomic_DNA"/>
</dbReference>
<comment type="caution">
    <text evidence="1">The sequence shown here is derived from an EMBL/GenBank/DDBJ whole genome shotgun (WGS) entry which is preliminary data.</text>
</comment>
<reference evidence="1" key="1">
    <citation type="submission" date="2019-08" db="EMBL/GenBank/DDBJ databases">
        <authorList>
            <person name="Kucharzyk K."/>
            <person name="Murdoch R.W."/>
            <person name="Higgins S."/>
            <person name="Loffler F."/>
        </authorList>
    </citation>
    <scope>NUCLEOTIDE SEQUENCE</scope>
</reference>
<organism evidence="1">
    <name type="scientific">bioreactor metagenome</name>
    <dbReference type="NCBI Taxonomy" id="1076179"/>
    <lineage>
        <taxon>unclassified sequences</taxon>
        <taxon>metagenomes</taxon>
        <taxon>ecological metagenomes</taxon>
    </lineage>
</organism>
<proteinExistence type="predicted"/>
<sequence>MVTAVGAEFFDATSLPVQPQKANVKAKMATVILENLRYITASL</sequence>
<accession>A0A645EGZ0</accession>
<name>A0A645EGZ0_9ZZZZ</name>
<dbReference type="AlphaFoldDB" id="A0A645EGZ0"/>
<protein>
    <submittedName>
        <fullName evidence="1">Uncharacterized protein</fullName>
    </submittedName>
</protein>